<organism evidence="1 2">
    <name type="scientific">Actinomadura rudentiformis</name>
    <dbReference type="NCBI Taxonomy" id="359158"/>
    <lineage>
        <taxon>Bacteria</taxon>
        <taxon>Bacillati</taxon>
        <taxon>Actinomycetota</taxon>
        <taxon>Actinomycetes</taxon>
        <taxon>Streptosporangiales</taxon>
        <taxon>Thermomonosporaceae</taxon>
        <taxon>Actinomadura</taxon>
    </lineage>
</organism>
<keyword evidence="2" id="KW-1185">Reference proteome</keyword>
<name>A0A6H9YLW0_9ACTN</name>
<accession>A0A6H9YLW0</accession>
<evidence type="ECO:0000313" key="2">
    <source>
        <dbReference type="Proteomes" id="UP000468735"/>
    </source>
</evidence>
<sequence length="85" mass="9799">MDEIIAAHRSDAKEGPASRWEKWRVMSKQRHEWDVIVHRLASPEMGWKNLSLAGRRDVVLTCLQPFEISDELLGEMVAEIDRLTG</sequence>
<dbReference type="EMBL" id="WBMT01000029">
    <property type="protein sequence ID" value="KAB2340546.1"/>
    <property type="molecule type" value="Genomic_DNA"/>
</dbReference>
<gene>
    <name evidence="1" type="ORF">F8566_44220</name>
</gene>
<reference evidence="1 2" key="1">
    <citation type="submission" date="2019-09" db="EMBL/GenBank/DDBJ databases">
        <title>Actinomadura physcomitrii sp. nov., a novel actinomycete isolated from moss [Physcomitrium sphaericum (Ludw) Fuernr].</title>
        <authorList>
            <person name="Zhuang X."/>
            <person name="Liu C."/>
        </authorList>
    </citation>
    <scope>NUCLEOTIDE SEQUENCE [LARGE SCALE GENOMIC DNA]</scope>
    <source>
        <strain evidence="1 2">HMC1</strain>
    </source>
</reference>
<dbReference type="Proteomes" id="UP000468735">
    <property type="component" value="Unassembled WGS sequence"/>
</dbReference>
<evidence type="ECO:0000313" key="1">
    <source>
        <dbReference type="EMBL" id="KAB2340546.1"/>
    </source>
</evidence>
<protein>
    <submittedName>
        <fullName evidence="1">Uncharacterized protein</fullName>
    </submittedName>
</protein>
<proteinExistence type="predicted"/>
<comment type="caution">
    <text evidence="1">The sequence shown here is derived from an EMBL/GenBank/DDBJ whole genome shotgun (WGS) entry which is preliminary data.</text>
</comment>
<dbReference type="AlphaFoldDB" id="A0A6H9YLW0"/>